<dbReference type="HAMAP" id="MF_00137">
    <property type="entry name" value="SAICAR_synth"/>
    <property type="match status" value="1"/>
</dbReference>
<dbReference type="Pfam" id="PF01259">
    <property type="entry name" value="SAICAR_synt"/>
    <property type="match status" value="1"/>
</dbReference>
<dbReference type="UniPathway" id="UPA00074">
    <property type="reaction ID" value="UER00131"/>
</dbReference>
<dbReference type="AlphaFoldDB" id="E0DDS3"/>
<evidence type="ECO:0000256" key="3">
    <source>
        <dbReference type="ARBA" id="ARBA00012217"/>
    </source>
</evidence>
<dbReference type="PROSITE" id="PS01058">
    <property type="entry name" value="SAICAR_SYNTHETASE_2"/>
    <property type="match status" value="1"/>
</dbReference>
<dbReference type="Gene3D" id="3.30.200.20">
    <property type="entry name" value="Phosphorylase Kinase, domain 1"/>
    <property type="match status" value="1"/>
</dbReference>
<evidence type="ECO:0000259" key="12">
    <source>
        <dbReference type="Pfam" id="PF01259"/>
    </source>
</evidence>
<dbReference type="eggNOG" id="COG0152">
    <property type="taxonomic scope" value="Bacteria"/>
</dbReference>
<evidence type="ECO:0000313" key="13">
    <source>
        <dbReference type="EMBL" id="EFM49448.1"/>
    </source>
</evidence>
<dbReference type="PANTHER" id="PTHR43700">
    <property type="entry name" value="PHOSPHORIBOSYLAMINOIMIDAZOLE-SUCCINOCARBOXAMIDE SYNTHASE"/>
    <property type="match status" value="1"/>
</dbReference>
<comment type="pathway">
    <text evidence="1 11">Purine metabolism; IMP biosynthesis via de novo pathway; 5-amino-1-(5-phospho-D-ribosyl)imidazole-4-carboxamide from 5-amino-1-(5-phospho-D-ribosyl)imidazole-4-carboxylate: step 1/2.</text>
</comment>
<dbReference type="GO" id="GO:0005524">
    <property type="term" value="F:ATP binding"/>
    <property type="evidence" value="ECO:0007669"/>
    <property type="project" value="UniProtKB-KW"/>
</dbReference>
<dbReference type="STRING" id="553207.HMPREF0299_7591"/>
<proteinExistence type="inferred from homology"/>
<dbReference type="Proteomes" id="UP000004218">
    <property type="component" value="Unassembled WGS sequence"/>
</dbReference>
<evidence type="ECO:0000256" key="2">
    <source>
        <dbReference type="ARBA" id="ARBA00010190"/>
    </source>
</evidence>
<dbReference type="GO" id="GO:0006189">
    <property type="term" value="P:'de novo' IMP biosynthetic process"/>
    <property type="evidence" value="ECO:0007669"/>
    <property type="project" value="UniProtKB-UniRule"/>
</dbReference>
<accession>E0DDS3</accession>
<reference evidence="13" key="1">
    <citation type="submission" date="2010-08" db="EMBL/GenBank/DDBJ databases">
        <authorList>
            <person name="Harkins D.M."/>
            <person name="Madupu R."/>
            <person name="Durkin A.S."/>
            <person name="Torralba M."/>
            <person name="Methe B."/>
            <person name="Sutton G.G."/>
            <person name="Nelson K.E."/>
        </authorList>
    </citation>
    <scope>NUCLEOTIDE SEQUENCE [LARGE SCALE GENOMIC DNA]</scope>
    <source>
        <strain evidence="13">ATCC 14266</strain>
    </source>
</reference>
<evidence type="ECO:0000256" key="9">
    <source>
        <dbReference type="ARBA" id="ARBA00030409"/>
    </source>
</evidence>
<comment type="catalytic activity">
    <reaction evidence="10 11">
        <text>5-amino-1-(5-phospho-D-ribosyl)imidazole-4-carboxylate + L-aspartate + ATP = (2S)-2-[5-amino-1-(5-phospho-beta-D-ribosyl)imidazole-4-carboxamido]succinate + ADP + phosphate + 2 H(+)</text>
        <dbReference type="Rhea" id="RHEA:22628"/>
        <dbReference type="ChEBI" id="CHEBI:15378"/>
        <dbReference type="ChEBI" id="CHEBI:29991"/>
        <dbReference type="ChEBI" id="CHEBI:30616"/>
        <dbReference type="ChEBI" id="CHEBI:43474"/>
        <dbReference type="ChEBI" id="CHEBI:58443"/>
        <dbReference type="ChEBI" id="CHEBI:77657"/>
        <dbReference type="ChEBI" id="CHEBI:456216"/>
        <dbReference type="EC" id="6.3.2.6"/>
    </reaction>
</comment>
<dbReference type="CDD" id="cd01414">
    <property type="entry name" value="SAICAR_synt_Sc"/>
    <property type="match status" value="1"/>
</dbReference>
<sequence length="311" mass="34876">MATAGKRIGLHSFLMRPELSQYNHVSAGKVREIYEIDDDTLLMVVSDRISAYDHILDPEIPDKGRVLTAMSMYFFDHIDFPNHLAGDIDDMRIPEEVLGRAIVCKKLKMLPFECVVRGYLTGSGYKEYLATGSVCGIPLPEGLVESSKLPEPIFTPATKADLGDHDENVTFEQVVEKLGERRATELRDASINIYKQAAELAEAKGIILADTKFEFGVDRDGTLVLADEVLTPDSSRYWPLEGYEPGKVQPSFDKQYVRNWLTSSKCDWQVDSNATPPPLPGSVVEATRERYVEAFERITGEKFSRWIGCCV</sequence>
<gene>
    <name evidence="11 13" type="primary">purC</name>
    <name evidence="13" type="ORF">HMPREF0299_7591</name>
</gene>
<dbReference type="InterPro" id="IPR028923">
    <property type="entry name" value="SAICAR_synt/ADE2_N"/>
</dbReference>
<dbReference type="GO" id="GO:0005737">
    <property type="term" value="C:cytoplasm"/>
    <property type="evidence" value="ECO:0007669"/>
    <property type="project" value="TreeGrafter"/>
</dbReference>
<comment type="similarity">
    <text evidence="2 11">Belongs to the SAICAR synthetase family.</text>
</comment>
<dbReference type="InterPro" id="IPR001636">
    <property type="entry name" value="SAICAR_synth"/>
</dbReference>
<evidence type="ECO:0000256" key="6">
    <source>
        <dbReference type="ARBA" id="ARBA00022741"/>
    </source>
</evidence>
<evidence type="ECO:0000256" key="5">
    <source>
        <dbReference type="ARBA" id="ARBA00022598"/>
    </source>
</evidence>
<dbReference type="NCBIfam" id="TIGR00081">
    <property type="entry name" value="purC"/>
    <property type="match status" value="1"/>
</dbReference>
<dbReference type="SUPFAM" id="SSF56104">
    <property type="entry name" value="SAICAR synthase-like"/>
    <property type="match status" value="1"/>
</dbReference>
<dbReference type="NCBIfam" id="NF010568">
    <property type="entry name" value="PRK13961.1"/>
    <property type="match status" value="1"/>
</dbReference>
<dbReference type="Gene3D" id="3.30.470.20">
    <property type="entry name" value="ATP-grasp fold, B domain"/>
    <property type="match status" value="1"/>
</dbReference>
<dbReference type="EC" id="6.3.2.6" evidence="3 11"/>
<protein>
    <recommendedName>
        <fullName evidence="4 11">Phosphoribosylaminoimidazole-succinocarboxamide synthase</fullName>
        <ecNumber evidence="3 11">6.3.2.6</ecNumber>
    </recommendedName>
    <alternativeName>
        <fullName evidence="9 11">SAICAR synthetase</fullName>
    </alternativeName>
</protein>
<name>E0DDS3_9CORY</name>
<keyword evidence="14" id="KW-1185">Reference proteome</keyword>
<dbReference type="EMBL" id="ACSH02000004">
    <property type="protein sequence ID" value="EFM49448.1"/>
    <property type="molecule type" value="Genomic_DNA"/>
</dbReference>
<feature type="domain" description="SAICAR synthetase/ADE2 N-terminal" evidence="12">
    <location>
        <begin position="25"/>
        <end position="271"/>
    </location>
</feature>
<evidence type="ECO:0000256" key="1">
    <source>
        <dbReference type="ARBA" id="ARBA00004672"/>
    </source>
</evidence>
<keyword evidence="7 11" id="KW-0658">Purine biosynthesis</keyword>
<keyword evidence="8 11" id="KW-0067">ATP-binding</keyword>
<evidence type="ECO:0000256" key="4">
    <source>
        <dbReference type="ARBA" id="ARBA00016460"/>
    </source>
</evidence>
<comment type="caution">
    <text evidence="13">The sequence shown here is derived from an EMBL/GenBank/DDBJ whole genome shotgun (WGS) entry which is preliminary data.</text>
</comment>
<evidence type="ECO:0000256" key="7">
    <source>
        <dbReference type="ARBA" id="ARBA00022755"/>
    </source>
</evidence>
<keyword evidence="6 11" id="KW-0547">Nucleotide-binding</keyword>
<keyword evidence="5 11" id="KW-0436">Ligase</keyword>
<dbReference type="PROSITE" id="PS01057">
    <property type="entry name" value="SAICAR_SYNTHETASE_1"/>
    <property type="match status" value="1"/>
</dbReference>
<dbReference type="FunFam" id="3.30.470.20:FF:000015">
    <property type="entry name" value="Phosphoribosylaminoimidazole-succinocarboxamide synthase"/>
    <property type="match status" value="1"/>
</dbReference>
<evidence type="ECO:0000256" key="10">
    <source>
        <dbReference type="ARBA" id="ARBA00048475"/>
    </source>
</evidence>
<dbReference type="PANTHER" id="PTHR43700:SF1">
    <property type="entry name" value="PHOSPHORIBOSYLAMINOIMIDAZOLE-SUCCINOCARBOXAMIDE SYNTHASE"/>
    <property type="match status" value="1"/>
</dbReference>
<evidence type="ECO:0000313" key="14">
    <source>
        <dbReference type="Proteomes" id="UP000004218"/>
    </source>
</evidence>
<evidence type="ECO:0000256" key="8">
    <source>
        <dbReference type="ARBA" id="ARBA00022840"/>
    </source>
</evidence>
<evidence type="ECO:0000256" key="11">
    <source>
        <dbReference type="HAMAP-Rule" id="MF_00137"/>
    </source>
</evidence>
<organism evidence="13 14">
    <name type="scientific">Corynebacterium matruchotii ATCC 14266</name>
    <dbReference type="NCBI Taxonomy" id="553207"/>
    <lineage>
        <taxon>Bacteria</taxon>
        <taxon>Bacillati</taxon>
        <taxon>Actinomycetota</taxon>
        <taxon>Actinomycetes</taxon>
        <taxon>Mycobacteriales</taxon>
        <taxon>Corynebacteriaceae</taxon>
        <taxon>Corynebacterium</taxon>
    </lineage>
</organism>
<dbReference type="InterPro" id="IPR018236">
    <property type="entry name" value="SAICAR_synthetase_CS"/>
</dbReference>
<dbReference type="GO" id="GO:0004639">
    <property type="term" value="F:phosphoribosylaminoimidazolesuccinocarboxamide synthase activity"/>
    <property type="evidence" value="ECO:0007669"/>
    <property type="project" value="UniProtKB-UniRule"/>
</dbReference>